<dbReference type="Proteomes" id="UP000290900">
    <property type="component" value="Unassembled WGS sequence"/>
</dbReference>
<dbReference type="InParanoid" id="A0A448YT32"/>
<reference evidence="1 2" key="1">
    <citation type="submission" date="2018-12" db="EMBL/GenBank/DDBJ databases">
        <authorList>
            <person name="Tiukova I."/>
            <person name="Dainat J."/>
        </authorList>
    </citation>
    <scope>NUCLEOTIDE SEQUENCE [LARGE SCALE GENOMIC DNA]</scope>
</reference>
<keyword evidence="2" id="KW-1185">Reference proteome</keyword>
<proteinExistence type="predicted"/>
<dbReference type="EMBL" id="CAACVR010000067">
    <property type="protein sequence ID" value="VEU24079.1"/>
    <property type="molecule type" value="Genomic_DNA"/>
</dbReference>
<gene>
    <name evidence="1" type="ORF">BRENAR_LOCUS4808</name>
</gene>
<name>A0A448YT32_BRENA</name>
<accession>A0A448YT32</accession>
<protein>
    <submittedName>
        <fullName evidence="1">DEKNAAC105124</fullName>
    </submittedName>
</protein>
<evidence type="ECO:0000313" key="1">
    <source>
        <dbReference type="EMBL" id="VEU24079.1"/>
    </source>
</evidence>
<sequence length="39" mass="4508">MTNRTNGINESTRQDVQRRIWLSNYVITISRTGANALTR</sequence>
<dbReference type="AlphaFoldDB" id="A0A448YT32"/>
<evidence type="ECO:0000313" key="2">
    <source>
        <dbReference type="Proteomes" id="UP000290900"/>
    </source>
</evidence>
<organism evidence="1 2">
    <name type="scientific">Brettanomyces naardenensis</name>
    <name type="common">Yeast</name>
    <dbReference type="NCBI Taxonomy" id="13370"/>
    <lineage>
        <taxon>Eukaryota</taxon>
        <taxon>Fungi</taxon>
        <taxon>Dikarya</taxon>
        <taxon>Ascomycota</taxon>
        <taxon>Saccharomycotina</taxon>
        <taxon>Pichiomycetes</taxon>
        <taxon>Pichiales</taxon>
        <taxon>Pichiaceae</taxon>
        <taxon>Brettanomyces</taxon>
    </lineage>
</organism>